<organism evidence="1 2">
    <name type="scientific">Leucogyrophana mollusca</name>
    <dbReference type="NCBI Taxonomy" id="85980"/>
    <lineage>
        <taxon>Eukaryota</taxon>
        <taxon>Fungi</taxon>
        <taxon>Dikarya</taxon>
        <taxon>Basidiomycota</taxon>
        <taxon>Agaricomycotina</taxon>
        <taxon>Agaricomycetes</taxon>
        <taxon>Agaricomycetidae</taxon>
        <taxon>Boletales</taxon>
        <taxon>Boletales incertae sedis</taxon>
        <taxon>Leucogyrophana</taxon>
    </lineage>
</organism>
<dbReference type="Proteomes" id="UP000790709">
    <property type="component" value="Unassembled WGS sequence"/>
</dbReference>
<evidence type="ECO:0000313" key="2">
    <source>
        <dbReference type="Proteomes" id="UP000790709"/>
    </source>
</evidence>
<sequence length="283" mass="31456">MSSNRTPSHALQSSVVPSPSPAQSEPPSDRIGREVCVGFEFGREWRLGWVVARGRVCTALALDNYVGLPNELRGLSCSLGTLPFHPHTLPLRPPSAVPALKSLRHRPASSTNHLSSLFPPPLVLHLPRARSLLYSTTLISLLTPHQLALLARQRYVNSIVAQERLECMHASHARVSPSLTRMVIGYAMSRVLDMEALEVPLGWVERVQSHFPHYPQFTSQPEDDLPDDSHETSPPRAGPLRPTIPISDDTEMGFLTLSWCILHVEWKDVATRVRQEVEGVFEG</sequence>
<reference evidence="1" key="1">
    <citation type="journal article" date="2021" name="New Phytol.">
        <title>Evolutionary innovations through gain and loss of genes in the ectomycorrhizal Boletales.</title>
        <authorList>
            <person name="Wu G."/>
            <person name="Miyauchi S."/>
            <person name="Morin E."/>
            <person name="Kuo A."/>
            <person name="Drula E."/>
            <person name="Varga T."/>
            <person name="Kohler A."/>
            <person name="Feng B."/>
            <person name="Cao Y."/>
            <person name="Lipzen A."/>
            <person name="Daum C."/>
            <person name="Hundley H."/>
            <person name="Pangilinan J."/>
            <person name="Johnson J."/>
            <person name="Barry K."/>
            <person name="LaButti K."/>
            <person name="Ng V."/>
            <person name="Ahrendt S."/>
            <person name="Min B."/>
            <person name="Choi I.G."/>
            <person name="Park H."/>
            <person name="Plett J.M."/>
            <person name="Magnuson J."/>
            <person name="Spatafora J.W."/>
            <person name="Nagy L.G."/>
            <person name="Henrissat B."/>
            <person name="Grigoriev I.V."/>
            <person name="Yang Z.L."/>
            <person name="Xu J."/>
            <person name="Martin F.M."/>
        </authorList>
    </citation>
    <scope>NUCLEOTIDE SEQUENCE</scope>
    <source>
        <strain evidence="1">KUC20120723A-06</strain>
    </source>
</reference>
<name>A0ACB8AX55_9AGAM</name>
<accession>A0ACB8AX55</accession>
<evidence type="ECO:0000313" key="1">
    <source>
        <dbReference type="EMBL" id="KAH7917966.1"/>
    </source>
</evidence>
<protein>
    <submittedName>
        <fullName evidence="1">Uncharacterized protein</fullName>
    </submittedName>
</protein>
<comment type="caution">
    <text evidence="1">The sequence shown here is derived from an EMBL/GenBank/DDBJ whole genome shotgun (WGS) entry which is preliminary data.</text>
</comment>
<proteinExistence type="predicted"/>
<dbReference type="EMBL" id="MU266886">
    <property type="protein sequence ID" value="KAH7917966.1"/>
    <property type="molecule type" value="Genomic_DNA"/>
</dbReference>
<keyword evidence="2" id="KW-1185">Reference proteome</keyword>
<gene>
    <name evidence="1" type="ORF">BV22DRAFT_1200146</name>
</gene>